<accession>A0A2S5GDL5</accession>
<name>A0A2S5GDL5_9BACL</name>
<proteinExistence type="predicted"/>
<gene>
    <name evidence="1" type="ORF">C4B60_09905</name>
</gene>
<protein>
    <submittedName>
        <fullName evidence="1">Uncharacterized protein</fullName>
    </submittedName>
</protein>
<organism evidence="1 2">
    <name type="scientific">Jeotgalibacillus proteolyticus</name>
    <dbReference type="NCBI Taxonomy" id="2082395"/>
    <lineage>
        <taxon>Bacteria</taxon>
        <taxon>Bacillati</taxon>
        <taxon>Bacillota</taxon>
        <taxon>Bacilli</taxon>
        <taxon>Bacillales</taxon>
        <taxon>Caryophanaceae</taxon>
        <taxon>Jeotgalibacillus</taxon>
    </lineage>
</organism>
<keyword evidence="2" id="KW-1185">Reference proteome</keyword>
<reference evidence="1 2" key="1">
    <citation type="submission" date="2018-02" db="EMBL/GenBank/DDBJ databases">
        <title>Jeotgalibacillus proteolyticum sp. nov. a protease producing bacterium isolated from ocean sediments of Laizhou Bay.</title>
        <authorList>
            <person name="Li Y."/>
        </authorList>
    </citation>
    <scope>NUCLEOTIDE SEQUENCE [LARGE SCALE GENOMIC DNA]</scope>
    <source>
        <strain evidence="1 2">22-7</strain>
    </source>
</reference>
<evidence type="ECO:0000313" key="1">
    <source>
        <dbReference type="EMBL" id="PPA71079.1"/>
    </source>
</evidence>
<dbReference type="Proteomes" id="UP000239047">
    <property type="component" value="Unassembled WGS sequence"/>
</dbReference>
<comment type="caution">
    <text evidence="1">The sequence shown here is derived from an EMBL/GenBank/DDBJ whole genome shotgun (WGS) entry which is preliminary data.</text>
</comment>
<dbReference type="OrthoDB" id="2389720at2"/>
<evidence type="ECO:0000313" key="2">
    <source>
        <dbReference type="Proteomes" id="UP000239047"/>
    </source>
</evidence>
<sequence>MLVSASMNDLLSAQEDIDKLKAEKPEVHKKFTNIVYLTRQLQFNYQYMGCLLMDEESGDFCPGHQTDYVVNVYHNEIQKLKSNSKIEPVKQLLTEYKEMGYGNLCKLLIGENPRMLVGPKVV</sequence>
<dbReference type="EMBL" id="PREZ01000003">
    <property type="protein sequence ID" value="PPA71079.1"/>
    <property type="molecule type" value="Genomic_DNA"/>
</dbReference>
<dbReference type="RefSeq" id="WP_104057828.1">
    <property type="nucleotide sequence ID" value="NZ_PREZ01000003.1"/>
</dbReference>
<dbReference type="AlphaFoldDB" id="A0A2S5GDL5"/>